<reference evidence="7 8" key="1">
    <citation type="submission" date="2019-03" db="EMBL/GenBank/DDBJ databases">
        <title>Sequencing the genomes of 1000 actinobacteria strains.</title>
        <authorList>
            <person name="Klenk H.-P."/>
        </authorList>
    </citation>
    <scope>NUCLEOTIDE SEQUENCE [LARGE SCALE GENOMIC DNA]</scope>
    <source>
        <strain evidence="7 8">DSM 18936</strain>
    </source>
</reference>
<dbReference type="Pfam" id="PF02653">
    <property type="entry name" value="BPD_transp_2"/>
    <property type="match status" value="1"/>
</dbReference>
<comment type="subcellular location">
    <subcellularLocation>
        <location evidence="1">Cell membrane</location>
        <topology evidence="1">Multi-pass membrane protein</topology>
    </subcellularLocation>
</comment>
<proteinExistence type="predicted"/>
<keyword evidence="2" id="KW-1003">Cell membrane</keyword>
<evidence type="ECO:0000256" key="3">
    <source>
        <dbReference type="ARBA" id="ARBA00022692"/>
    </source>
</evidence>
<keyword evidence="5 6" id="KW-0472">Membrane</keyword>
<evidence type="ECO:0000256" key="4">
    <source>
        <dbReference type="ARBA" id="ARBA00022989"/>
    </source>
</evidence>
<dbReference type="GO" id="GO:0005886">
    <property type="term" value="C:plasma membrane"/>
    <property type="evidence" value="ECO:0007669"/>
    <property type="project" value="UniProtKB-SubCell"/>
</dbReference>
<dbReference type="RefSeq" id="WP_133868289.1">
    <property type="nucleotide sequence ID" value="NZ_SOAU01000001.1"/>
</dbReference>
<feature type="transmembrane region" description="Helical" evidence="6">
    <location>
        <begin position="119"/>
        <end position="138"/>
    </location>
</feature>
<evidence type="ECO:0000256" key="6">
    <source>
        <dbReference type="SAM" id="Phobius"/>
    </source>
</evidence>
<dbReference type="Proteomes" id="UP000294558">
    <property type="component" value="Unassembled WGS sequence"/>
</dbReference>
<feature type="transmembrane region" description="Helical" evidence="6">
    <location>
        <begin position="90"/>
        <end position="112"/>
    </location>
</feature>
<gene>
    <name evidence="7" type="ORF">BDK89_1451</name>
</gene>
<dbReference type="InterPro" id="IPR001851">
    <property type="entry name" value="ABC_transp_permease"/>
</dbReference>
<keyword evidence="3 6" id="KW-0812">Transmembrane</keyword>
<feature type="transmembrane region" description="Helical" evidence="6">
    <location>
        <begin position="9"/>
        <end position="29"/>
    </location>
</feature>
<feature type="transmembrane region" description="Helical" evidence="6">
    <location>
        <begin position="158"/>
        <end position="179"/>
    </location>
</feature>
<feature type="transmembrane region" description="Helical" evidence="6">
    <location>
        <begin position="289"/>
        <end position="305"/>
    </location>
</feature>
<keyword evidence="4 6" id="KW-1133">Transmembrane helix</keyword>
<comment type="caution">
    <text evidence="7">The sequence shown here is derived from an EMBL/GenBank/DDBJ whole genome shotgun (WGS) entry which is preliminary data.</text>
</comment>
<evidence type="ECO:0000313" key="8">
    <source>
        <dbReference type="Proteomes" id="UP000294558"/>
    </source>
</evidence>
<dbReference type="AlphaFoldDB" id="A0A4R7HXF5"/>
<dbReference type="CDD" id="cd06579">
    <property type="entry name" value="TM_PBP1_transp_AraH_like"/>
    <property type="match status" value="1"/>
</dbReference>
<evidence type="ECO:0000256" key="2">
    <source>
        <dbReference type="ARBA" id="ARBA00022475"/>
    </source>
</evidence>
<feature type="transmembrane region" description="Helical" evidence="6">
    <location>
        <begin position="41"/>
        <end position="60"/>
    </location>
</feature>
<name>A0A4R7HXF5_9ACTN</name>
<organism evidence="7 8">
    <name type="scientific">Ilumatobacter fluminis</name>
    <dbReference type="NCBI Taxonomy" id="467091"/>
    <lineage>
        <taxon>Bacteria</taxon>
        <taxon>Bacillati</taxon>
        <taxon>Actinomycetota</taxon>
        <taxon>Acidimicrobiia</taxon>
        <taxon>Acidimicrobiales</taxon>
        <taxon>Ilumatobacteraceae</taxon>
        <taxon>Ilumatobacter</taxon>
    </lineage>
</organism>
<accession>A0A4R7HXF5</accession>
<feature type="transmembrane region" description="Helical" evidence="6">
    <location>
        <begin position="264"/>
        <end position="283"/>
    </location>
</feature>
<sequence length="335" mass="34734">MTLTQLKVVLAENGSIAALIVLVGFFSLSSDRFLRGPNLETVVGSMVEIGLVAIPLSLLVMSGSVDLSVGSVASLSAIVSAQVMTDTGRVIDGVVVGLLVGVVCGVINGILVEYFQLNALVVTLGFLNVWGGMALYLSEGKTITGLPTQARTVAQFSILGLHLPIVLLIVASVAAWWLLNRRPFGRQTLAVGGNERAAHLMGINVRTVRLRLFVLSSVGAAMAGVLLMMKLGAASPNVGLGMEFSALTVVLLGGVAFDGGSGRISGVLAGLLFVGVLRNGLVLLGVSQFLQTVFVGLTLILAISLDKSLQRVLKSAWADMAKKRQSALAASEVAA</sequence>
<evidence type="ECO:0000256" key="1">
    <source>
        <dbReference type="ARBA" id="ARBA00004651"/>
    </source>
</evidence>
<dbReference type="PANTHER" id="PTHR32196">
    <property type="entry name" value="ABC TRANSPORTER PERMEASE PROTEIN YPHD-RELATED-RELATED"/>
    <property type="match status" value="1"/>
</dbReference>
<evidence type="ECO:0000313" key="7">
    <source>
        <dbReference type="EMBL" id="TDT15872.1"/>
    </source>
</evidence>
<protein>
    <submittedName>
        <fullName evidence="7">Monosaccharide ABC transporter membrane protein (CUT2 family)</fullName>
    </submittedName>
</protein>
<dbReference type="OrthoDB" id="5193167at2"/>
<evidence type="ECO:0000256" key="5">
    <source>
        <dbReference type="ARBA" id="ARBA00023136"/>
    </source>
</evidence>
<dbReference type="GO" id="GO:0022857">
    <property type="term" value="F:transmembrane transporter activity"/>
    <property type="evidence" value="ECO:0007669"/>
    <property type="project" value="InterPro"/>
</dbReference>
<feature type="transmembrane region" description="Helical" evidence="6">
    <location>
        <begin position="210"/>
        <end position="232"/>
    </location>
</feature>
<dbReference type="EMBL" id="SOAU01000001">
    <property type="protein sequence ID" value="TDT15872.1"/>
    <property type="molecule type" value="Genomic_DNA"/>
</dbReference>
<keyword evidence="8" id="KW-1185">Reference proteome</keyword>